<reference evidence="1" key="2">
    <citation type="journal article" date="2015" name="Fish Shellfish Immunol.">
        <title>Early steps in the European eel (Anguilla anguilla)-Vibrio vulnificus interaction in the gills: Role of the RtxA13 toxin.</title>
        <authorList>
            <person name="Callol A."/>
            <person name="Pajuelo D."/>
            <person name="Ebbesson L."/>
            <person name="Teles M."/>
            <person name="MacKenzie S."/>
            <person name="Amaro C."/>
        </authorList>
    </citation>
    <scope>NUCLEOTIDE SEQUENCE</scope>
</reference>
<accession>A0A0E9UJ00</accession>
<dbReference type="AlphaFoldDB" id="A0A0E9UJ00"/>
<protein>
    <submittedName>
        <fullName evidence="1">Uncharacterized protein</fullName>
    </submittedName>
</protein>
<organism evidence="1">
    <name type="scientific">Anguilla anguilla</name>
    <name type="common">European freshwater eel</name>
    <name type="synonym">Muraena anguilla</name>
    <dbReference type="NCBI Taxonomy" id="7936"/>
    <lineage>
        <taxon>Eukaryota</taxon>
        <taxon>Metazoa</taxon>
        <taxon>Chordata</taxon>
        <taxon>Craniata</taxon>
        <taxon>Vertebrata</taxon>
        <taxon>Euteleostomi</taxon>
        <taxon>Actinopterygii</taxon>
        <taxon>Neopterygii</taxon>
        <taxon>Teleostei</taxon>
        <taxon>Anguilliformes</taxon>
        <taxon>Anguillidae</taxon>
        <taxon>Anguilla</taxon>
    </lineage>
</organism>
<reference evidence="1" key="1">
    <citation type="submission" date="2014-11" db="EMBL/GenBank/DDBJ databases">
        <authorList>
            <person name="Amaro Gonzalez C."/>
        </authorList>
    </citation>
    <scope>NUCLEOTIDE SEQUENCE</scope>
</reference>
<dbReference type="EMBL" id="GBXM01043609">
    <property type="protein sequence ID" value="JAH64968.1"/>
    <property type="molecule type" value="Transcribed_RNA"/>
</dbReference>
<proteinExistence type="predicted"/>
<name>A0A0E9UJ00_ANGAN</name>
<evidence type="ECO:0000313" key="1">
    <source>
        <dbReference type="EMBL" id="JAH64968.1"/>
    </source>
</evidence>
<sequence length="31" mass="3612">MFFLFSVYRHKYPQAVTDLRPRADVGAPESL</sequence>